<dbReference type="GO" id="GO:0009055">
    <property type="term" value="F:electron transfer activity"/>
    <property type="evidence" value="ECO:0007669"/>
    <property type="project" value="InterPro"/>
</dbReference>
<protein>
    <submittedName>
        <fullName evidence="7">Cytochrome c2</fullName>
    </submittedName>
</protein>
<keyword evidence="8" id="KW-1185">Reference proteome</keyword>
<accession>A0A918WQJ9</accession>
<feature type="chain" id="PRO_5037839036" evidence="5">
    <location>
        <begin position="20"/>
        <end position="134"/>
    </location>
</feature>
<dbReference type="InterPro" id="IPR036909">
    <property type="entry name" value="Cyt_c-like_dom_sf"/>
</dbReference>
<dbReference type="PROSITE" id="PS51007">
    <property type="entry name" value="CYTC"/>
    <property type="match status" value="1"/>
</dbReference>
<reference evidence="7" key="1">
    <citation type="journal article" date="2014" name="Int. J. Syst. Evol. Microbiol.">
        <title>Complete genome sequence of Corynebacterium casei LMG S-19264T (=DSM 44701T), isolated from a smear-ripened cheese.</title>
        <authorList>
            <consortium name="US DOE Joint Genome Institute (JGI-PGF)"/>
            <person name="Walter F."/>
            <person name="Albersmeier A."/>
            <person name="Kalinowski J."/>
            <person name="Ruckert C."/>
        </authorList>
    </citation>
    <scope>NUCLEOTIDE SEQUENCE</scope>
    <source>
        <strain evidence="7">KCTC 23310</strain>
    </source>
</reference>
<dbReference type="Gene3D" id="1.10.760.10">
    <property type="entry name" value="Cytochrome c-like domain"/>
    <property type="match status" value="1"/>
</dbReference>
<keyword evidence="5" id="KW-0732">Signal</keyword>
<sequence>MMLLRSSVLLALLANPALAGDPAVGEKEFNKCKACHALVAFDGTVVVKGGKTGPNLYGVIGRPVGGMPEYVYGPALLAAGADGQAWDEASLALYVSDPNKWVQEKTGDPGLKTRMTFKLAKGGEDVAAYLATLK</sequence>
<evidence type="ECO:0000256" key="2">
    <source>
        <dbReference type="ARBA" id="ARBA00022723"/>
    </source>
</evidence>
<keyword evidence="1 4" id="KW-0349">Heme</keyword>
<evidence type="ECO:0000259" key="6">
    <source>
        <dbReference type="PROSITE" id="PS51007"/>
    </source>
</evidence>
<dbReference type="AlphaFoldDB" id="A0A918WQJ9"/>
<reference evidence="7" key="2">
    <citation type="submission" date="2020-09" db="EMBL/GenBank/DDBJ databases">
        <authorList>
            <person name="Sun Q."/>
            <person name="Kim S."/>
        </authorList>
    </citation>
    <scope>NUCLEOTIDE SEQUENCE</scope>
    <source>
        <strain evidence="7">KCTC 23310</strain>
    </source>
</reference>
<dbReference type="GO" id="GO:0046872">
    <property type="term" value="F:metal ion binding"/>
    <property type="evidence" value="ECO:0007669"/>
    <property type="project" value="UniProtKB-KW"/>
</dbReference>
<proteinExistence type="predicted"/>
<keyword evidence="2 4" id="KW-0479">Metal-binding</keyword>
<evidence type="ECO:0000256" key="1">
    <source>
        <dbReference type="ARBA" id="ARBA00022617"/>
    </source>
</evidence>
<dbReference type="GO" id="GO:0020037">
    <property type="term" value="F:heme binding"/>
    <property type="evidence" value="ECO:0007669"/>
    <property type="project" value="InterPro"/>
</dbReference>
<organism evidence="7 8">
    <name type="scientific">Neogemmobacter tilapiae</name>
    <dbReference type="NCBI Taxonomy" id="875041"/>
    <lineage>
        <taxon>Bacteria</taxon>
        <taxon>Pseudomonadati</taxon>
        <taxon>Pseudomonadota</taxon>
        <taxon>Alphaproteobacteria</taxon>
        <taxon>Rhodobacterales</taxon>
        <taxon>Paracoccaceae</taxon>
        <taxon>Neogemmobacter</taxon>
    </lineage>
</organism>
<dbReference type="InterPro" id="IPR009056">
    <property type="entry name" value="Cyt_c-like_dom"/>
</dbReference>
<dbReference type="SUPFAM" id="SSF46626">
    <property type="entry name" value="Cytochrome c"/>
    <property type="match status" value="1"/>
</dbReference>
<evidence type="ECO:0000313" key="7">
    <source>
        <dbReference type="EMBL" id="GHC64791.1"/>
    </source>
</evidence>
<name>A0A918WQJ9_9RHOB</name>
<comment type="caution">
    <text evidence="7">The sequence shown here is derived from an EMBL/GenBank/DDBJ whole genome shotgun (WGS) entry which is preliminary data.</text>
</comment>
<dbReference type="EMBL" id="BMYJ01000011">
    <property type="protein sequence ID" value="GHC64791.1"/>
    <property type="molecule type" value="Genomic_DNA"/>
</dbReference>
<keyword evidence="3 4" id="KW-0408">Iron</keyword>
<feature type="domain" description="Cytochrome c" evidence="6">
    <location>
        <begin position="20"/>
        <end position="134"/>
    </location>
</feature>
<feature type="signal peptide" evidence="5">
    <location>
        <begin position="1"/>
        <end position="19"/>
    </location>
</feature>
<evidence type="ECO:0000256" key="5">
    <source>
        <dbReference type="SAM" id="SignalP"/>
    </source>
</evidence>
<evidence type="ECO:0000256" key="4">
    <source>
        <dbReference type="PROSITE-ProRule" id="PRU00433"/>
    </source>
</evidence>
<evidence type="ECO:0000256" key="3">
    <source>
        <dbReference type="ARBA" id="ARBA00023004"/>
    </source>
</evidence>
<dbReference type="Proteomes" id="UP000638981">
    <property type="component" value="Unassembled WGS sequence"/>
</dbReference>
<evidence type="ECO:0000313" key="8">
    <source>
        <dbReference type="Proteomes" id="UP000638981"/>
    </source>
</evidence>
<gene>
    <name evidence="7" type="primary">cycA</name>
    <name evidence="7" type="ORF">GCM10007315_31650</name>
</gene>